<dbReference type="GO" id="GO:0004523">
    <property type="term" value="F:RNA-DNA hybrid ribonuclease activity"/>
    <property type="evidence" value="ECO:0007669"/>
    <property type="project" value="UniProtKB-EC"/>
</dbReference>
<keyword evidence="2 4" id="KW-0378">Hydrolase</keyword>
<dbReference type="SUPFAM" id="SSF53098">
    <property type="entry name" value="Ribonuclease H-like"/>
    <property type="match status" value="1"/>
</dbReference>
<dbReference type="Pfam" id="PF01351">
    <property type="entry name" value="RNase_HII"/>
    <property type="match status" value="1"/>
</dbReference>
<dbReference type="InterPro" id="IPR036397">
    <property type="entry name" value="RNaseH_sf"/>
</dbReference>
<sequence length="177" mass="20350">MLNDSTVYFLAPKLKELLSEKIFYLSLGAREYNSMYSGLRNINLMLSKLHNELWTQLSSYLEARGGGIPRKSVIDQFCTREKYYEHLRKIGIKGQWVSLFLPKAEGQFLSCAISSIISRYHFLEEMNELSKRLGLNLPLGASSLVIESYNKISSEGKYLDSEYCKTHFKTLQKAKSL</sequence>
<accession>I7CK13</accession>
<keyword evidence="5" id="KW-1185">Reference proteome</keyword>
<evidence type="ECO:0000256" key="2">
    <source>
        <dbReference type="RuleBase" id="RU003515"/>
    </source>
</evidence>
<comment type="catalytic activity">
    <reaction evidence="2">
        <text>Endonucleolytic cleavage to 5'-phosphomonoester.</text>
        <dbReference type="EC" id="3.1.26.4"/>
    </reaction>
</comment>
<dbReference type="AlphaFoldDB" id="I7CK13"/>
<dbReference type="InterPro" id="IPR024567">
    <property type="entry name" value="RNase_HII/HIII_dom"/>
</dbReference>
<feature type="domain" description="RNase H type-2" evidence="3">
    <location>
        <begin position="1"/>
        <end position="177"/>
    </location>
</feature>
<dbReference type="GO" id="GO:0003723">
    <property type="term" value="F:RNA binding"/>
    <property type="evidence" value="ECO:0007669"/>
    <property type="project" value="UniProtKB-UniRule"/>
</dbReference>
<reference evidence="4 5" key="1">
    <citation type="journal article" date="2012" name="J. Bacteriol.">
        <title>Genome Sequence of "Candidatus Mycoplasma haemolamae" Strain Purdue, a Red Blood Cell Pathogen of Alpacas (Vicugna pacos) and Llamas (Lama glama).</title>
        <authorList>
            <person name="Guimaraes A.M."/>
            <person name="Toth B."/>
            <person name="Santos A.P."/>
            <person name="do Nascimento N.C."/>
            <person name="Kritchevsky J.E."/>
            <person name="Messick J.B."/>
        </authorList>
    </citation>
    <scope>NUCLEOTIDE SEQUENCE [LARGE SCALE GENOMIC DNA]</scope>
    <source>
        <strain evidence="4 5">Purdue</strain>
    </source>
</reference>
<dbReference type="EC" id="3.1.26.4" evidence="2"/>
<comment type="function">
    <text evidence="2">Endonuclease that specifically degrades the RNA of RNA-DNA hybrids.</text>
</comment>
<dbReference type="PROSITE" id="PS51975">
    <property type="entry name" value="RNASE_H_2"/>
    <property type="match status" value="1"/>
</dbReference>
<evidence type="ECO:0000313" key="4">
    <source>
        <dbReference type="EMBL" id="AFO52219.1"/>
    </source>
</evidence>
<dbReference type="EMBL" id="CP003731">
    <property type="protein sequence ID" value="AFO52219.1"/>
    <property type="molecule type" value="Genomic_DNA"/>
</dbReference>
<reference evidence="5" key="2">
    <citation type="submission" date="2012-07" db="EMBL/GenBank/DDBJ databases">
        <title>Complete genome sequence of 'Candidatus Mycoplasma haemolamae'.</title>
        <authorList>
            <person name="Guimaraes A.M.S."/>
            <person name="Toth B."/>
            <person name="Santos A.P."/>
            <person name="Nascimento N.C."/>
            <person name="Sojka J.E."/>
            <person name="Messick J.B."/>
        </authorList>
    </citation>
    <scope>NUCLEOTIDE SEQUENCE [LARGE SCALE GENOMIC DNA]</scope>
    <source>
        <strain evidence="5">Purdue</strain>
    </source>
</reference>
<dbReference type="Gene3D" id="3.30.420.10">
    <property type="entry name" value="Ribonuclease H-like superfamily/Ribonuclease H"/>
    <property type="match status" value="1"/>
</dbReference>
<organism evidence="4 5">
    <name type="scientific">Mycoplasma haematolamae (strain Purdue)</name>
    <dbReference type="NCBI Taxonomy" id="1212765"/>
    <lineage>
        <taxon>Bacteria</taxon>
        <taxon>Bacillati</taxon>
        <taxon>Mycoplasmatota</taxon>
        <taxon>Mollicutes</taxon>
        <taxon>Mycoplasmataceae</taxon>
        <taxon>Mycoplasma</taxon>
    </lineage>
</organism>
<dbReference type="PATRIC" id="fig|1212765.3.peg.725"/>
<evidence type="ECO:0000259" key="3">
    <source>
        <dbReference type="PROSITE" id="PS51975"/>
    </source>
</evidence>
<dbReference type="InterPro" id="IPR012337">
    <property type="entry name" value="RNaseH-like_sf"/>
</dbReference>
<comment type="similarity">
    <text evidence="2">Belongs to the RNase HII family.</text>
</comment>
<name>I7CK13_MYCHA</name>
<keyword evidence="2" id="KW-0255">Endonuclease</keyword>
<evidence type="ECO:0000313" key="5">
    <source>
        <dbReference type="Proteomes" id="UP000006502"/>
    </source>
</evidence>
<dbReference type="KEGG" id="mhl:MHLP_03195"/>
<comment type="caution">
    <text evidence="1">Lacks conserved residue(s) required for the propagation of feature annotation.</text>
</comment>
<proteinExistence type="inferred from homology"/>
<protein>
    <recommendedName>
        <fullName evidence="2">Ribonuclease</fullName>
        <ecNumber evidence="2">3.1.26.4</ecNumber>
    </recommendedName>
</protein>
<dbReference type="Proteomes" id="UP000006502">
    <property type="component" value="Chromosome"/>
</dbReference>
<evidence type="ECO:0000256" key="1">
    <source>
        <dbReference type="PROSITE-ProRule" id="PRU01319"/>
    </source>
</evidence>
<gene>
    <name evidence="4" type="ordered locus">MHLP_03195</name>
</gene>
<dbReference type="HOGENOM" id="CLU_059546_3_1_14"/>
<dbReference type="STRING" id="1212765.MHLP_03195"/>
<keyword evidence="2" id="KW-0540">Nuclease</keyword>